<organism evidence="2 3">
    <name type="scientific">Rhodocollybia butyracea</name>
    <dbReference type="NCBI Taxonomy" id="206335"/>
    <lineage>
        <taxon>Eukaryota</taxon>
        <taxon>Fungi</taxon>
        <taxon>Dikarya</taxon>
        <taxon>Basidiomycota</taxon>
        <taxon>Agaricomycotina</taxon>
        <taxon>Agaricomycetes</taxon>
        <taxon>Agaricomycetidae</taxon>
        <taxon>Agaricales</taxon>
        <taxon>Marasmiineae</taxon>
        <taxon>Omphalotaceae</taxon>
        <taxon>Rhodocollybia</taxon>
    </lineage>
</organism>
<feature type="compositionally biased region" description="Basic and acidic residues" evidence="1">
    <location>
        <begin position="69"/>
        <end position="83"/>
    </location>
</feature>
<protein>
    <submittedName>
        <fullName evidence="2">Uncharacterized protein</fullName>
    </submittedName>
</protein>
<gene>
    <name evidence="2" type="ORF">BDP27DRAFT_1437440</name>
</gene>
<dbReference type="AlphaFoldDB" id="A0A9P5P672"/>
<feature type="compositionally biased region" description="Basic and acidic residues" evidence="1">
    <location>
        <begin position="1"/>
        <end position="13"/>
    </location>
</feature>
<comment type="caution">
    <text evidence="2">The sequence shown here is derived from an EMBL/GenBank/DDBJ whole genome shotgun (WGS) entry which is preliminary data.</text>
</comment>
<feature type="compositionally biased region" description="Basic and acidic residues" evidence="1">
    <location>
        <begin position="20"/>
        <end position="29"/>
    </location>
</feature>
<sequence length="140" mass="15916">MRNPPHSEEDAHRYSSHGQTRRDDRELHEGVAPYAKGGFHPDSSDVPSRRPPADVPHCTIGPVEQSVHAIEHRTRRHRDEKLHRSARRSSSADATAVSQPRRGLEKTPPKSLRASKLNSLKWSSRQHVVKTAQRTTRLNF</sequence>
<name>A0A9P5P672_9AGAR</name>
<dbReference type="Proteomes" id="UP000772434">
    <property type="component" value="Unassembled WGS sequence"/>
</dbReference>
<feature type="region of interest" description="Disordered" evidence="1">
    <location>
        <begin position="1"/>
        <end position="117"/>
    </location>
</feature>
<reference evidence="2" key="1">
    <citation type="submission" date="2020-11" db="EMBL/GenBank/DDBJ databases">
        <authorList>
            <consortium name="DOE Joint Genome Institute"/>
            <person name="Ahrendt S."/>
            <person name="Riley R."/>
            <person name="Andreopoulos W."/>
            <person name="Labutti K."/>
            <person name="Pangilinan J."/>
            <person name="Ruiz-Duenas F.J."/>
            <person name="Barrasa J.M."/>
            <person name="Sanchez-Garcia M."/>
            <person name="Camarero S."/>
            <person name="Miyauchi S."/>
            <person name="Serrano A."/>
            <person name="Linde D."/>
            <person name="Babiker R."/>
            <person name="Drula E."/>
            <person name="Ayuso-Fernandez I."/>
            <person name="Pacheco R."/>
            <person name="Padilla G."/>
            <person name="Ferreira P."/>
            <person name="Barriuso J."/>
            <person name="Kellner H."/>
            <person name="Castanera R."/>
            <person name="Alfaro M."/>
            <person name="Ramirez L."/>
            <person name="Pisabarro A.G."/>
            <person name="Kuo A."/>
            <person name="Tritt A."/>
            <person name="Lipzen A."/>
            <person name="He G."/>
            <person name="Yan M."/>
            <person name="Ng V."/>
            <person name="Cullen D."/>
            <person name="Martin F."/>
            <person name="Rosso M.-N."/>
            <person name="Henrissat B."/>
            <person name="Hibbett D."/>
            <person name="Martinez A.T."/>
            <person name="Grigoriev I.V."/>
        </authorList>
    </citation>
    <scope>NUCLEOTIDE SEQUENCE</scope>
    <source>
        <strain evidence="2">AH 40177</strain>
    </source>
</reference>
<evidence type="ECO:0000313" key="3">
    <source>
        <dbReference type="Proteomes" id="UP000772434"/>
    </source>
</evidence>
<evidence type="ECO:0000256" key="1">
    <source>
        <dbReference type="SAM" id="MobiDB-lite"/>
    </source>
</evidence>
<accession>A0A9P5P672</accession>
<keyword evidence="3" id="KW-1185">Reference proteome</keyword>
<dbReference type="EMBL" id="JADNRY010000804">
    <property type="protein sequence ID" value="KAF9026679.1"/>
    <property type="molecule type" value="Genomic_DNA"/>
</dbReference>
<proteinExistence type="predicted"/>
<evidence type="ECO:0000313" key="2">
    <source>
        <dbReference type="EMBL" id="KAF9026679.1"/>
    </source>
</evidence>